<keyword evidence="3 15" id="KW-0169">Cobalamin biosynthesis</keyword>
<comment type="catalytic activity">
    <reaction evidence="15">
        <text>uroporphyrinogen III + 2 S-adenosyl-L-methionine = precorrin-2 + 2 S-adenosyl-L-homocysteine + H(+)</text>
        <dbReference type="Rhea" id="RHEA:32459"/>
        <dbReference type="ChEBI" id="CHEBI:15378"/>
        <dbReference type="ChEBI" id="CHEBI:57308"/>
        <dbReference type="ChEBI" id="CHEBI:57856"/>
        <dbReference type="ChEBI" id="CHEBI:58827"/>
        <dbReference type="ChEBI" id="CHEBI:59789"/>
        <dbReference type="EC" id="2.1.1.107"/>
    </reaction>
</comment>
<comment type="similarity">
    <text evidence="15">In the C-terminal section; belongs to the precorrin methyltransferase family.</text>
</comment>
<comment type="pathway">
    <text evidence="12 15">Porphyrin-containing compound metabolism; siroheme biosynthesis; precorrin-2 from uroporphyrinogen III: step 1/1.</text>
</comment>
<keyword evidence="11 15" id="KW-0511">Multifunctional enzyme</keyword>
<dbReference type="Pfam" id="PF13241">
    <property type="entry name" value="NAD_binding_7"/>
    <property type="match status" value="1"/>
</dbReference>
<organism evidence="21 22">
    <name type="scientific">Dasania phycosphaerae</name>
    <dbReference type="NCBI Taxonomy" id="2950436"/>
    <lineage>
        <taxon>Bacteria</taxon>
        <taxon>Pseudomonadati</taxon>
        <taxon>Pseudomonadota</taxon>
        <taxon>Gammaproteobacteria</taxon>
        <taxon>Cellvibrionales</taxon>
        <taxon>Spongiibacteraceae</taxon>
        <taxon>Dasania</taxon>
    </lineage>
</organism>
<evidence type="ECO:0000259" key="18">
    <source>
        <dbReference type="Pfam" id="PF00590"/>
    </source>
</evidence>
<evidence type="ECO:0000256" key="9">
    <source>
        <dbReference type="ARBA" id="ARBA00023239"/>
    </source>
</evidence>
<dbReference type="CDD" id="cd11642">
    <property type="entry name" value="SUMT"/>
    <property type="match status" value="1"/>
</dbReference>
<comment type="similarity">
    <text evidence="15">In the N-terminal section; belongs to the precorrin-2 dehydrogenase / sirohydrochlorin ferrochelatase family.</text>
</comment>
<evidence type="ECO:0000259" key="20">
    <source>
        <dbReference type="Pfam" id="PF14824"/>
    </source>
</evidence>
<dbReference type="FunFam" id="3.30.950.10:FF:000001">
    <property type="entry name" value="Siroheme synthase"/>
    <property type="match status" value="1"/>
</dbReference>
<evidence type="ECO:0000256" key="3">
    <source>
        <dbReference type="ARBA" id="ARBA00022573"/>
    </source>
</evidence>
<feature type="region of interest" description="Precorrin-2 dehydrogenase / sirohydrochlorin ferrochelatase" evidence="15">
    <location>
        <begin position="1"/>
        <end position="203"/>
    </location>
</feature>
<evidence type="ECO:0000256" key="17">
    <source>
        <dbReference type="RuleBase" id="RU003960"/>
    </source>
</evidence>
<dbReference type="InterPro" id="IPR000878">
    <property type="entry name" value="4pyrrol_Mease"/>
</dbReference>
<evidence type="ECO:0000256" key="12">
    <source>
        <dbReference type="ARBA" id="ARBA00025705"/>
    </source>
</evidence>
<dbReference type="Pfam" id="PF14824">
    <property type="entry name" value="Sirohm_synth_M"/>
    <property type="match status" value="1"/>
</dbReference>
<dbReference type="InterPro" id="IPR003043">
    <property type="entry name" value="Uropor_MeTrfase_CS"/>
</dbReference>
<dbReference type="AlphaFoldDB" id="A0A9J6RKD2"/>
<evidence type="ECO:0000256" key="10">
    <source>
        <dbReference type="ARBA" id="ARBA00023244"/>
    </source>
</evidence>
<dbReference type="InterPro" id="IPR014777">
    <property type="entry name" value="4pyrrole_Mease_sub1"/>
</dbReference>
<dbReference type="InterPro" id="IPR050161">
    <property type="entry name" value="Siro_Cobalamin_biosynth"/>
</dbReference>
<dbReference type="NCBIfam" id="TIGR01470">
    <property type="entry name" value="cysG_Nterm"/>
    <property type="match status" value="1"/>
</dbReference>
<dbReference type="EC" id="4.99.1.4" evidence="15"/>
<comment type="catalytic activity">
    <reaction evidence="13 15">
        <text>precorrin-2 + NAD(+) = sirohydrochlorin + NADH + 2 H(+)</text>
        <dbReference type="Rhea" id="RHEA:15613"/>
        <dbReference type="ChEBI" id="CHEBI:15378"/>
        <dbReference type="ChEBI" id="CHEBI:57540"/>
        <dbReference type="ChEBI" id="CHEBI:57945"/>
        <dbReference type="ChEBI" id="CHEBI:58351"/>
        <dbReference type="ChEBI" id="CHEBI:58827"/>
        <dbReference type="EC" id="1.3.1.76"/>
    </reaction>
</comment>
<dbReference type="EMBL" id="JAPTGG010000005">
    <property type="protein sequence ID" value="MCZ0865158.1"/>
    <property type="molecule type" value="Genomic_DNA"/>
</dbReference>
<evidence type="ECO:0000256" key="13">
    <source>
        <dbReference type="ARBA" id="ARBA00047561"/>
    </source>
</evidence>
<feature type="binding site" evidence="15">
    <location>
        <begin position="22"/>
        <end position="23"/>
    </location>
    <ligand>
        <name>NAD(+)</name>
        <dbReference type="ChEBI" id="CHEBI:57540"/>
    </ligand>
</feature>
<evidence type="ECO:0000256" key="14">
    <source>
        <dbReference type="ARBA" id="ARBA00060548"/>
    </source>
</evidence>
<dbReference type="Gene3D" id="3.30.160.110">
    <property type="entry name" value="Siroheme synthase, domain 2"/>
    <property type="match status" value="1"/>
</dbReference>
<evidence type="ECO:0000256" key="7">
    <source>
        <dbReference type="ARBA" id="ARBA00023002"/>
    </source>
</evidence>
<evidence type="ECO:0000313" key="21">
    <source>
        <dbReference type="EMBL" id="MCZ0865158.1"/>
    </source>
</evidence>
<dbReference type="Pfam" id="PF00590">
    <property type="entry name" value="TP_methylase"/>
    <property type="match status" value="1"/>
</dbReference>
<dbReference type="NCBIfam" id="TIGR01469">
    <property type="entry name" value="cobA_cysG_Cterm"/>
    <property type="match status" value="1"/>
</dbReference>
<comment type="pathway">
    <text evidence="1 15">Porphyrin-containing compound metabolism; siroheme biosynthesis; sirohydrochlorin from precorrin-2: step 1/1.</text>
</comment>
<dbReference type="NCBIfam" id="NF004790">
    <property type="entry name" value="PRK06136.1"/>
    <property type="match status" value="1"/>
</dbReference>
<dbReference type="InterPro" id="IPR037115">
    <property type="entry name" value="Sirohaem_synt_dimer_dom_sf"/>
</dbReference>
<comment type="pathway">
    <text evidence="15">Porphyrin-containing compound metabolism; siroheme biosynthesis; siroheme from sirohydrochlorin: step 1/1.</text>
</comment>
<keyword evidence="6 15" id="KW-0949">S-adenosyl-L-methionine</keyword>
<comment type="caution">
    <text evidence="21">The sequence shown here is derived from an EMBL/GenBank/DDBJ whole genome shotgun (WGS) entry which is preliminary data.</text>
</comment>
<feature type="binding site" evidence="15">
    <location>
        <begin position="305"/>
        <end position="307"/>
    </location>
    <ligand>
        <name>S-adenosyl-L-methionine</name>
        <dbReference type="ChEBI" id="CHEBI:59789"/>
    </ligand>
</feature>
<evidence type="ECO:0000256" key="1">
    <source>
        <dbReference type="ARBA" id="ARBA00005010"/>
    </source>
</evidence>
<evidence type="ECO:0000256" key="16">
    <source>
        <dbReference type="PIRSR" id="PIRSR036426-1"/>
    </source>
</evidence>
<name>A0A9J6RKD2_9GAMM</name>
<comment type="catalytic activity">
    <reaction evidence="15">
        <text>siroheme + 2 H(+) = sirohydrochlorin + Fe(2+)</text>
        <dbReference type="Rhea" id="RHEA:24360"/>
        <dbReference type="ChEBI" id="CHEBI:15378"/>
        <dbReference type="ChEBI" id="CHEBI:29033"/>
        <dbReference type="ChEBI" id="CHEBI:58351"/>
        <dbReference type="ChEBI" id="CHEBI:60052"/>
        <dbReference type="EC" id="4.99.1.4"/>
    </reaction>
</comment>
<evidence type="ECO:0000256" key="8">
    <source>
        <dbReference type="ARBA" id="ARBA00023027"/>
    </source>
</evidence>
<feature type="modified residue" description="Phosphoserine" evidence="15">
    <location>
        <position position="128"/>
    </location>
</feature>
<evidence type="ECO:0000313" key="22">
    <source>
        <dbReference type="Proteomes" id="UP001069090"/>
    </source>
</evidence>
<feature type="active site" description="Proton acceptor" evidence="15 16">
    <location>
        <position position="252"/>
    </location>
</feature>
<evidence type="ECO:0000256" key="15">
    <source>
        <dbReference type="HAMAP-Rule" id="MF_01646"/>
    </source>
</evidence>
<dbReference type="SUPFAM" id="SSF51735">
    <property type="entry name" value="NAD(P)-binding Rossmann-fold domains"/>
    <property type="match status" value="1"/>
</dbReference>
<dbReference type="GO" id="GO:0009236">
    <property type="term" value="P:cobalamin biosynthetic process"/>
    <property type="evidence" value="ECO:0007669"/>
    <property type="project" value="UniProtKB-UniRule"/>
</dbReference>
<dbReference type="GO" id="GO:0051287">
    <property type="term" value="F:NAD binding"/>
    <property type="evidence" value="ECO:0007669"/>
    <property type="project" value="InterPro"/>
</dbReference>
<keyword evidence="9 15" id="KW-0456">Lyase</keyword>
<dbReference type="HAMAP" id="MF_01646">
    <property type="entry name" value="Siroheme_synth"/>
    <property type="match status" value="1"/>
</dbReference>
<dbReference type="EC" id="2.1.1.107" evidence="15"/>
<evidence type="ECO:0000256" key="4">
    <source>
        <dbReference type="ARBA" id="ARBA00022603"/>
    </source>
</evidence>
<feature type="domain" description="Tetrapyrrole methylase" evidence="18">
    <location>
        <begin position="222"/>
        <end position="431"/>
    </location>
</feature>
<reference evidence="21 22" key="1">
    <citation type="submission" date="2022-12" db="EMBL/GenBank/DDBJ databases">
        <title>Dasania phycosphaerae sp. nov., isolated from particulate material of the south coast of Korea.</title>
        <authorList>
            <person name="Jiang Y."/>
        </authorList>
    </citation>
    <scope>NUCLEOTIDE SEQUENCE [LARGE SCALE GENOMIC DNA]</scope>
    <source>
        <strain evidence="21 22">GY-19</strain>
    </source>
</reference>
<dbReference type="InterPro" id="IPR012409">
    <property type="entry name" value="Sirohaem_synth"/>
</dbReference>
<dbReference type="FunFam" id="3.40.1010.10:FF:000001">
    <property type="entry name" value="Siroheme synthase"/>
    <property type="match status" value="1"/>
</dbReference>
<dbReference type="InterPro" id="IPR019478">
    <property type="entry name" value="Sirohaem_synthase_dimer_dom"/>
</dbReference>
<dbReference type="GO" id="GO:0051266">
    <property type="term" value="F:sirohydrochlorin ferrochelatase activity"/>
    <property type="evidence" value="ECO:0007669"/>
    <property type="project" value="UniProtKB-EC"/>
</dbReference>
<comment type="similarity">
    <text evidence="2 17">Belongs to the precorrin methyltransferase family.</text>
</comment>
<keyword evidence="4 15" id="KW-0489">Methyltransferase</keyword>
<keyword evidence="7 15" id="KW-0560">Oxidoreductase</keyword>
<dbReference type="GO" id="GO:0019354">
    <property type="term" value="P:siroheme biosynthetic process"/>
    <property type="evidence" value="ECO:0007669"/>
    <property type="project" value="UniProtKB-UniRule"/>
</dbReference>
<feature type="binding site" evidence="15">
    <location>
        <position position="415"/>
    </location>
    <ligand>
        <name>S-adenosyl-L-methionine</name>
        <dbReference type="ChEBI" id="CHEBI:59789"/>
    </ligand>
</feature>
<comment type="pathway">
    <text evidence="14 15">Cofactor biosynthesis; adenosylcobalamin biosynthesis; precorrin-2 from uroporphyrinogen III: step 1/1.</text>
</comment>
<dbReference type="InterPro" id="IPR035996">
    <property type="entry name" value="4pyrrol_Methylase_sf"/>
</dbReference>
<dbReference type="PROSITE" id="PS00840">
    <property type="entry name" value="SUMT_2"/>
    <property type="match status" value="1"/>
</dbReference>
<dbReference type="Gene3D" id="3.40.50.720">
    <property type="entry name" value="NAD(P)-binding Rossmann-like Domain"/>
    <property type="match status" value="1"/>
</dbReference>
<evidence type="ECO:0000256" key="6">
    <source>
        <dbReference type="ARBA" id="ARBA00022691"/>
    </source>
</evidence>
<feature type="binding site" evidence="15">
    <location>
        <begin position="43"/>
        <end position="44"/>
    </location>
    <ligand>
        <name>NAD(+)</name>
        <dbReference type="ChEBI" id="CHEBI:57540"/>
    </ligand>
</feature>
<feature type="active site" description="Proton donor" evidence="15 16">
    <location>
        <position position="274"/>
    </location>
</feature>
<dbReference type="Pfam" id="PF10414">
    <property type="entry name" value="CysG_dimeriser"/>
    <property type="match status" value="1"/>
</dbReference>
<dbReference type="PANTHER" id="PTHR45790">
    <property type="entry name" value="SIROHEME SYNTHASE-RELATED"/>
    <property type="match status" value="1"/>
</dbReference>
<feature type="binding site" evidence="15">
    <location>
        <begin position="335"/>
        <end position="336"/>
    </location>
    <ligand>
        <name>S-adenosyl-L-methionine</name>
        <dbReference type="ChEBI" id="CHEBI:59789"/>
    </ligand>
</feature>
<keyword evidence="15" id="KW-0597">Phosphoprotein</keyword>
<comment type="function">
    <text evidence="15">Multifunctional enzyme that catalyzes the SAM-dependent methylations of uroporphyrinogen III at position C-2 and C-7 to form precorrin-2 via precorrin-1. Then it catalyzes the NAD-dependent ring dehydrogenation of precorrin-2 to yield sirohydrochlorin. Finally, it catalyzes the ferrochelation of sirohydrochlorin to yield siroheme.</text>
</comment>
<protein>
    <recommendedName>
        <fullName evidence="15">Siroheme synthase</fullName>
    </recommendedName>
    <domain>
        <recommendedName>
            <fullName evidence="15">Uroporphyrinogen-III C-methyltransferase</fullName>
            <shortName evidence="15">Urogen III methylase</shortName>
            <ecNumber evidence="15">2.1.1.107</ecNumber>
        </recommendedName>
        <alternativeName>
            <fullName evidence="15">SUMT</fullName>
        </alternativeName>
        <alternativeName>
            <fullName evidence="15">Uroporphyrinogen III methylase</fullName>
            <shortName evidence="15">UROM</shortName>
        </alternativeName>
    </domain>
    <domain>
        <recommendedName>
            <fullName evidence="15">Precorrin-2 dehydrogenase</fullName>
            <ecNumber evidence="15">1.3.1.76</ecNumber>
        </recommendedName>
    </domain>
    <domain>
        <recommendedName>
            <fullName evidence="15">Sirohydrochlorin ferrochelatase</fullName>
            <ecNumber evidence="15">4.99.1.4</ecNumber>
        </recommendedName>
    </domain>
</protein>
<comment type="pathway">
    <text evidence="15">Cofactor biosynthesis; adenosylcobalamin biosynthesis; sirohydrochlorin from precorrin-2: step 1/1.</text>
</comment>
<dbReference type="InterPro" id="IPR036291">
    <property type="entry name" value="NAD(P)-bd_dom_sf"/>
</dbReference>
<dbReference type="InterPro" id="IPR006367">
    <property type="entry name" value="Sirohaem_synthase_N"/>
</dbReference>
<dbReference type="Proteomes" id="UP001069090">
    <property type="component" value="Unassembled WGS sequence"/>
</dbReference>
<sequence>MKFFPIFADLHNKKVLVVGAGKVATRKIEALLKAGAQVWVVAEQACPAVQAWAQQQQIQLQLKSFSAEDLAQCWLVVAATDDSSVNQQVQAAAVAQCLWCNSVDDPQHSEFIMPAVVDRGDIQVAISSGGNAPVLARRLRAQIDSLLPQAIAEVASLMGRWRDKVKQSLPSFDTRRQFWERLLDSDILQRFTAGQQTQAEQLAQQLLDDCSSNITSLQKGHVSLVGAGPGDAELLTIKAQLRLQQADVIFYDALVDKSILERARRDAEFVYVGKTKGFHSVPQEEIQARLVASAQAGNKVVRLKGGDPFVFGRGGEELHALAEAGISFDVVPGITAAAAAAAYTGVALTHRDYAQSTVFVTGHGQEGGDLDWASLAKSQQTLAIYMGLHQSADIQKQLIEHGRAPNTPVAIIENASRPEQRSVGGQLKDLAQLIQRHEVKSPAIILVGEVCQQLGDYHWFGAKPLK</sequence>
<dbReference type="RefSeq" id="WP_258331308.1">
    <property type="nucleotide sequence ID" value="NZ_JAPTGG010000005.1"/>
</dbReference>
<keyword evidence="8 15" id="KW-0520">NAD</keyword>
<dbReference type="PROSITE" id="PS00839">
    <property type="entry name" value="SUMT_1"/>
    <property type="match status" value="1"/>
</dbReference>
<feature type="domain" description="Sirohaem synthase dimerisation" evidence="19">
    <location>
        <begin position="151"/>
        <end position="207"/>
    </location>
</feature>
<evidence type="ECO:0000259" key="19">
    <source>
        <dbReference type="Pfam" id="PF10414"/>
    </source>
</evidence>
<dbReference type="PANTHER" id="PTHR45790:SF3">
    <property type="entry name" value="S-ADENOSYL-L-METHIONINE-DEPENDENT UROPORPHYRINOGEN III METHYLTRANSFERASE, CHLOROPLASTIC"/>
    <property type="match status" value="1"/>
</dbReference>
<dbReference type="EC" id="1.3.1.76" evidence="15"/>
<dbReference type="PIRSF" id="PIRSF036426">
    <property type="entry name" value="Sirohaem_synth"/>
    <property type="match status" value="1"/>
</dbReference>
<dbReference type="Gene3D" id="1.10.8.210">
    <property type="entry name" value="Sirohaem synthase, dimerisation domain"/>
    <property type="match status" value="1"/>
</dbReference>
<feature type="region of interest" description="Uroporphyrinogen-III C-methyltransferase" evidence="15">
    <location>
        <begin position="220"/>
        <end position="466"/>
    </location>
</feature>
<dbReference type="InterPro" id="IPR028281">
    <property type="entry name" value="Sirohaem_synthase_central"/>
</dbReference>
<accession>A0A9J6RKD2</accession>
<dbReference type="NCBIfam" id="NF007922">
    <property type="entry name" value="PRK10637.1"/>
    <property type="match status" value="1"/>
</dbReference>
<evidence type="ECO:0000256" key="2">
    <source>
        <dbReference type="ARBA" id="ARBA00005879"/>
    </source>
</evidence>
<dbReference type="InterPro" id="IPR006366">
    <property type="entry name" value="CobA/CysG_C"/>
</dbReference>
<gene>
    <name evidence="15 21" type="primary">cysG</name>
    <name evidence="21" type="ORF">O0V09_08110</name>
</gene>
<dbReference type="SUPFAM" id="SSF53790">
    <property type="entry name" value="Tetrapyrrole methylase"/>
    <property type="match status" value="1"/>
</dbReference>
<dbReference type="Gene3D" id="3.40.1010.10">
    <property type="entry name" value="Cobalt-precorrin-4 Transmethylase, Domain 1"/>
    <property type="match status" value="1"/>
</dbReference>
<keyword evidence="22" id="KW-1185">Reference proteome</keyword>
<dbReference type="GO" id="GO:0032259">
    <property type="term" value="P:methylation"/>
    <property type="evidence" value="ECO:0007669"/>
    <property type="project" value="UniProtKB-KW"/>
</dbReference>
<evidence type="ECO:0000256" key="11">
    <source>
        <dbReference type="ARBA" id="ARBA00023268"/>
    </source>
</evidence>
<evidence type="ECO:0000256" key="5">
    <source>
        <dbReference type="ARBA" id="ARBA00022679"/>
    </source>
</evidence>
<keyword evidence="5 15" id="KW-0808">Transferase</keyword>
<proteinExistence type="inferred from homology"/>
<dbReference type="InterPro" id="IPR014776">
    <property type="entry name" value="4pyrrole_Mease_sub2"/>
</dbReference>
<dbReference type="GO" id="GO:0004851">
    <property type="term" value="F:uroporphyrin-III C-methyltransferase activity"/>
    <property type="evidence" value="ECO:0007669"/>
    <property type="project" value="UniProtKB-UniRule"/>
</dbReference>
<dbReference type="Gene3D" id="3.30.950.10">
    <property type="entry name" value="Methyltransferase, Cobalt-precorrin-4 Transmethylase, Domain 2"/>
    <property type="match status" value="1"/>
</dbReference>
<feature type="binding site" evidence="15">
    <location>
        <position position="229"/>
    </location>
    <ligand>
        <name>S-adenosyl-L-methionine</name>
        <dbReference type="ChEBI" id="CHEBI:59789"/>
    </ligand>
</feature>
<feature type="domain" description="Siroheme synthase central" evidence="20">
    <location>
        <begin position="119"/>
        <end position="145"/>
    </location>
</feature>
<dbReference type="GO" id="GO:0043115">
    <property type="term" value="F:precorrin-2 dehydrogenase activity"/>
    <property type="evidence" value="ECO:0007669"/>
    <property type="project" value="UniProtKB-UniRule"/>
</dbReference>
<feature type="binding site" evidence="15">
    <location>
        <position position="386"/>
    </location>
    <ligand>
        <name>S-adenosyl-L-methionine</name>
        <dbReference type="ChEBI" id="CHEBI:59789"/>
    </ligand>
</feature>
<keyword evidence="10 15" id="KW-0627">Porphyrin biosynthesis</keyword>
<feature type="binding site" evidence="15">
    <location>
        <position position="310"/>
    </location>
    <ligand>
        <name>S-adenosyl-L-methionine</name>
        <dbReference type="ChEBI" id="CHEBI:59789"/>
    </ligand>
</feature>
<dbReference type="SUPFAM" id="SSF75615">
    <property type="entry name" value="Siroheme synthase middle domains-like"/>
    <property type="match status" value="1"/>
</dbReference>